<keyword evidence="5 6" id="KW-0269">Exonuclease</keyword>
<keyword evidence="4 6" id="KW-0378">Hydrolase</keyword>
<keyword evidence="7" id="KW-0175">Coiled coil</keyword>
<keyword evidence="2 6" id="KW-0963">Cytoplasm</keyword>
<keyword evidence="9" id="KW-1185">Reference proteome</keyword>
<keyword evidence="3 6" id="KW-0540">Nuclease</keyword>
<evidence type="ECO:0000256" key="4">
    <source>
        <dbReference type="ARBA" id="ARBA00022801"/>
    </source>
</evidence>
<dbReference type="Gene3D" id="1.10.287.1040">
    <property type="entry name" value="Exonuclease VII, small subunit"/>
    <property type="match status" value="1"/>
</dbReference>
<comment type="subunit">
    <text evidence="6">Heterooligomer composed of large and small subunits.</text>
</comment>
<dbReference type="Pfam" id="PF02609">
    <property type="entry name" value="Exonuc_VII_S"/>
    <property type="match status" value="1"/>
</dbReference>
<dbReference type="InterPro" id="IPR037004">
    <property type="entry name" value="Exonuc_VII_ssu_sf"/>
</dbReference>
<dbReference type="InterPro" id="IPR003761">
    <property type="entry name" value="Exonuc_VII_S"/>
</dbReference>
<dbReference type="NCBIfam" id="TIGR01280">
    <property type="entry name" value="xseB"/>
    <property type="match status" value="1"/>
</dbReference>
<dbReference type="EC" id="3.1.11.6" evidence="6"/>
<dbReference type="GO" id="GO:0008855">
    <property type="term" value="F:exodeoxyribonuclease VII activity"/>
    <property type="evidence" value="ECO:0007669"/>
    <property type="project" value="UniProtKB-EC"/>
</dbReference>
<accession>A0ABZ2YAX1</accession>
<comment type="similarity">
    <text evidence="1 6">Belongs to the XseB family.</text>
</comment>
<comment type="catalytic activity">
    <reaction evidence="6">
        <text>Exonucleolytic cleavage in either 5'- to 3'- or 3'- to 5'-direction to yield nucleoside 5'-phosphates.</text>
        <dbReference type="EC" id="3.1.11.6"/>
    </reaction>
</comment>
<dbReference type="Proteomes" id="UP001461341">
    <property type="component" value="Chromosome"/>
</dbReference>
<dbReference type="EMBL" id="CP121689">
    <property type="protein sequence ID" value="WZL75967.1"/>
    <property type="molecule type" value="Genomic_DNA"/>
</dbReference>
<evidence type="ECO:0000256" key="3">
    <source>
        <dbReference type="ARBA" id="ARBA00022722"/>
    </source>
</evidence>
<proteinExistence type="inferred from homology"/>
<dbReference type="SUPFAM" id="SSF116842">
    <property type="entry name" value="XseB-like"/>
    <property type="match status" value="1"/>
</dbReference>
<evidence type="ECO:0000256" key="1">
    <source>
        <dbReference type="ARBA" id="ARBA00009998"/>
    </source>
</evidence>
<feature type="coiled-coil region" evidence="7">
    <location>
        <begin position="1"/>
        <end position="70"/>
    </location>
</feature>
<dbReference type="RefSeq" id="WP_369018121.1">
    <property type="nucleotide sequence ID" value="NZ_CP121689.1"/>
</dbReference>
<evidence type="ECO:0000256" key="5">
    <source>
        <dbReference type="ARBA" id="ARBA00022839"/>
    </source>
</evidence>
<name>A0ABZ2YAX1_9BACT</name>
<evidence type="ECO:0000313" key="9">
    <source>
        <dbReference type="Proteomes" id="UP001461341"/>
    </source>
</evidence>
<comment type="subcellular location">
    <subcellularLocation>
        <location evidence="6">Cytoplasm</location>
    </subcellularLocation>
</comment>
<evidence type="ECO:0000256" key="2">
    <source>
        <dbReference type="ARBA" id="ARBA00022490"/>
    </source>
</evidence>
<evidence type="ECO:0000256" key="7">
    <source>
        <dbReference type="SAM" id="Coils"/>
    </source>
</evidence>
<comment type="function">
    <text evidence="6">Bidirectionally degrades single-stranded DNA into large acid-insoluble oligonucleotides, which are then degraded further into small acid-soluble oligonucleotides.</text>
</comment>
<sequence length="85" mass="9946">MKEEKIDYRQAIEELQFIVNELERGELDLDALLEKVKRAAFLCSFCKNRLREVEKELETVFLEMERELRAEETPSSDGGDSFCNA</sequence>
<dbReference type="HAMAP" id="MF_00337">
    <property type="entry name" value="Exonuc_7_S"/>
    <property type="match status" value="1"/>
</dbReference>
<evidence type="ECO:0000313" key="8">
    <source>
        <dbReference type="EMBL" id="WZL75967.1"/>
    </source>
</evidence>
<gene>
    <name evidence="6 8" type="primary">xseB</name>
    <name evidence="8" type="ORF">QBE54_10345</name>
</gene>
<organism evidence="8 9">
    <name type="scientific">Thermatribacter velox</name>
    <dbReference type="NCBI Taxonomy" id="3039681"/>
    <lineage>
        <taxon>Bacteria</taxon>
        <taxon>Pseudomonadati</taxon>
        <taxon>Atribacterota</taxon>
        <taxon>Atribacteria</taxon>
        <taxon>Atribacterales</taxon>
        <taxon>Thermatribacteraceae</taxon>
        <taxon>Thermatribacter</taxon>
    </lineage>
</organism>
<reference evidence="8 9" key="1">
    <citation type="submission" date="2023-03" db="EMBL/GenBank/DDBJ databases">
        <title>Novel Species.</title>
        <authorList>
            <person name="Ma S."/>
        </authorList>
    </citation>
    <scope>NUCLEOTIDE SEQUENCE [LARGE SCALE GENOMIC DNA]</scope>
    <source>
        <strain evidence="8 9">B11</strain>
    </source>
</reference>
<protein>
    <recommendedName>
        <fullName evidence="6">Exodeoxyribonuclease 7 small subunit</fullName>
        <ecNumber evidence="6">3.1.11.6</ecNumber>
    </recommendedName>
    <alternativeName>
        <fullName evidence="6">Exodeoxyribonuclease VII small subunit</fullName>
        <shortName evidence="6">Exonuclease VII small subunit</shortName>
    </alternativeName>
</protein>
<evidence type="ECO:0000256" key="6">
    <source>
        <dbReference type="HAMAP-Rule" id="MF_00337"/>
    </source>
</evidence>